<accession>A0A1D2VL42</accession>
<evidence type="ECO:0000256" key="12">
    <source>
        <dbReference type="SAM" id="SignalP"/>
    </source>
</evidence>
<evidence type="ECO:0000256" key="5">
    <source>
        <dbReference type="ARBA" id="ARBA00022729"/>
    </source>
</evidence>
<keyword evidence="7 11" id="KW-1133">Transmembrane helix</keyword>
<dbReference type="GO" id="GO:0009272">
    <property type="term" value="P:fungal-type cell wall biogenesis"/>
    <property type="evidence" value="ECO:0007669"/>
    <property type="project" value="TreeGrafter"/>
</dbReference>
<protein>
    <recommendedName>
        <fullName evidence="3">Protein BIG1</fullName>
    </recommendedName>
</protein>
<comment type="subcellular location">
    <subcellularLocation>
        <location evidence="1">Endoplasmic reticulum membrane</location>
        <topology evidence="1">Single-pass type I membrane protein</topology>
    </subcellularLocation>
</comment>
<dbReference type="GO" id="GO:0005789">
    <property type="term" value="C:endoplasmic reticulum membrane"/>
    <property type="evidence" value="ECO:0007669"/>
    <property type="project" value="UniProtKB-SubCell"/>
</dbReference>
<dbReference type="PANTHER" id="PTHR28285:SF1">
    <property type="entry name" value="PROTEIN BIG1"/>
    <property type="match status" value="1"/>
</dbReference>
<organism evidence="13 14">
    <name type="scientific">Ascoidea rubescens DSM 1968</name>
    <dbReference type="NCBI Taxonomy" id="1344418"/>
    <lineage>
        <taxon>Eukaryota</taxon>
        <taxon>Fungi</taxon>
        <taxon>Dikarya</taxon>
        <taxon>Ascomycota</taxon>
        <taxon>Saccharomycotina</taxon>
        <taxon>Saccharomycetes</taxon>
        <taxon>Ascoideaceae</taxon>
        <taxon>Ascoidea</taxon>
    </lineage>
</organism>
<dbReference type="GeneID" id="30965199"/>
<keyword evidence="5 12" id="KW-0732">Signal</keyword>
<keyword evidence="8 11" id="KW-0472">Membrane</keyword>
<evidence type="ECO:0000256" key="1">
    <source>
        <dbReference type="ARBA" id="ARBA00004115"/>
    </source>
</evidence>
<name>A0A1D2VL42_9ASCO</name>
<evidence type="ECO:0000256" key="2">
    <source>
        <dbReference type="ARBA" id="ARBA00008203"/>
    </source>
</evidence>
<reference evidence="14" key="1">
    <citation type="submission" date="2016-05" db="EMBL/GenBank/DDBJ databases">
        <title>Comparative genomics of biotechnologically important yeasts.</title>
        <authorList>
            <consortium name="DOE Joint Genome Institute"/>
            <person name="Riley R."/>
            <person name="Haridas S."/>
            <person name="Wolfe K.H."/>
            <person name="Lopes M.R."/>
            <person name="Hittinger C.T."/>
            <person name="Goker M."/>
            <person name="Salamov A."/>
            <person name="Wisecaver J."/>
            <person name="Long T.M."/>
            <person name="Aerts A.L."/>
            <person name="Barry K."/>
            <person name="Choi C."/>
            <person name="Clum A."/>
            <person name="Coughlan A.Y."/>
            <person name="Deshpande S."/>
            <person name="Douglass A.P."/>
            <person name="Hanson S.J."/>
            <person name="Klenk H.-P."/>
            <person name="Labutti K."/>
            <person name="Lapidus A."/>
            <person name="Lindquist E."/>
            <person name="Lipzen A."/>
            <person name="Meier-Kolthoff J.P."/>
            <person name="Ohm R.A."/>
            <person name="Otillar R.P."/>
            <person name="Pangilinan J."/>
            <person name="Peng Y."/>
            <person name="Rokas A."/>
            <person name="Rosa C.A."/>
            <person name="Scheuner C."/>
            <person name="Sibirny A.A."/>
            <person name="Slot J.C."/>
            <person name="Stielow J.B."/>
            <person name="Sun H."/>
            <person name="Kurtzman C.P."/>
            <person name="Blackwell M."/>
            <person name="Grigoriev I.V."/>
            <person name="Jeffries T.W."/>
        </authorList>
    </citation>
    <scope>NUCLEOTIDE SEQUENCE [LARGE SCALE GENOMIC DNA]</scope>
    <source>
        <strain evidence="14">DSM 1968</strain>
    </source>
</reference>
<keyword evidence="4 11" id="KW-0812">Transmembrane</keyword>
<proteinExistence type="inferred from homology"/>
<evidence type="ECO:0000256" key="7">
    <source>
        <dbReference type="ARBA" id="ARBA00022989"/>
    </source>
</evidence>
<keyword evidence="9" id="KW-0961">Cell wall biogenesis/degradation</keyword>
<evidence type="ECO:0000313" key="14">
    <source>
        <dbReference type="Proteomes" id="UP000095038"/>
    </source>
</evidence>
<evidence type="ECO:0000256" key="11">
    <source>
        <dbReference type="SAM" id="Phobius"/>
    </source>
</evidence>
<feature type="region of interest" description="Disordered" evidence="10">
    <location>
        <begin position="258"/>
        <end position="281"/>
    </location>
</feature>
<evidence type="ECO:0000313" key="13">
    <source>
        <dbReference type="EMBL" id="ODV62267.1"/>
    </source>
</evidence>
<feature type="transmembrane region" description="Helical" evidence="11">
    <location>
        <begin position="372"/>
        <end position="393"/>
    </location>
</feature>
<keyword evidence="14" id="KW-1185">Reference proteome</keyword>
<evidence type="ECO:0000256" key="3">
    <source>
        <dbReference type="ARBA" id="ARBA00022089"/>
    </source>
</evidence>
<comment type="similarity">
    <text evidence="2">Belongs to the BIG1 family.</text>
</comment>
<evidence type="ECO:0000256" key="6">
    <source>
        <dbReference type="ARBA" id="ARBA00022824"/>
    </source>
</evidence>
<evidence type="ECO:0000256" key="4">
    <source>
        <dbReference type="ARBA" id="ARBA00022692"/>
    </source>
</evidence>
<keyword evidence="6" id="KW-0256">Endoplasmic reticulum</keyword>
<dbReference type="PANTHER" id="PTHR28285">
    <property type="entry name" value="PROTEIN BIG1"/>
    <property type="match status" value="1"/>
</dbReference>
<evidence type="ECO:0000256" key="10">
    <source>
        <dbReference type="SAM" id="MobiDB-lite"/>
    </source>
</evidence>
<dbReference type="OrthoDB" id="9985059at2759"/>
<dbReference type="EMBL" id="KV454477">
    <property type="protein sequence ID" value="ODV62267.1"/>
    <property type="molecule type" value="Genomic_DNA"/>
</dbReference>
<dbReference type="Proteomes" id="UP000095038">
    <property type="component" value="Unassembled WGS sequence"/>
</dbReference>
<gene>
    <name evidence="13" type="ORF">ASCRUDRAFT_6872</name>
</gene>
<dbReference type="RefSeq" id="XP_020048574.1">
    <property type="nucleotide sequence ID" value="XM_020191563.1"/>
</dbReference>
<dbReference type="InterPro" id="IPR037654">
    <property type="entry name" value="Big1"/>
</dbReference>
<feature type="chain" id="PRO_5008910510" description="Protein BIG1" evidence="12">
    <location>
        <begin position="20"/>
        <end position="412"/>
    </location>
</feature>
<evidence type="ECO:0000256" key="8">
    <source>
        <dbReference type="ARBA" id="ARBA00023136"/>
    </source>
</evidence>
<feature type="compositionally biased region" description="Low complexity" evidence="10">
    <location>
        <begin position="258"/>
        <end position="279"/>
    </location>
</feature>
<evidence type="ECO:0000256" key="9">
    <source>
        <dbReference type="ARBA" id="ARBA00023316"/>
    </source>
</evidence>
<dbReference type="InParanoid" id="A0A1D2VL42"/>
<dbReference type="AlphaFoldDB" id="A0A1D2VL42"/>
<sequence>MWFWKHLLLIVGLAVAVLSSLPQHQHHPPANAHSNAYSNDLQQESAGPELFQSPELVNPPLIVSSAKLIPGLLPKVPRIKPNPYPIDDILKLSKQLISSCSSNSFILINQPGLTLTDLKNYDNVPNLISYLDSFSTVLTFPFAESPSTDFFNKKISNYIIRNCNAEIIHVNQDDGDDDDSVPHYIDTRTKIILINFSKLPTNNYHLRNFRLQENDLILKKIIRKLPTPYHSIFLTSLNTTTVDENSFEFFTKFLRNNNDNNDNNNNNNNNNNDNNNKQNNKIKDNINQYQLLKNFKNFKKISDKFLDIFPDITLKDERFQEVEKNDKINYEMSKPTFKPKNILESIKNDRKNDRKKEIHLLNKDFLIENENFILILLLTIALSIFFHFISTIFKFFKSKQKKRFDINKGKIL</sequence>
<dbReference type="GO" id="GO:0071555">
    <property type="term" value="P:cell wall organization"/>
    <property type="evidence" value="ECO:0007669"/>
    <property type="project" value="UniProtKB-KW"/>
</dbReference>
<dbReference type="GO" id="GO:0006078">
    <property type="term" value="P:(1-&gt;6)-beta-D-glucan biosynthetic process"/>
    <property type="evidence" value="ECO:0007669"/>
    <property type="project" value="TreeGrafter"/>
</dbReference>
<feature type="signal peptide" evidence="12">
    <location>
        <begin position="1"/>
        <end position="19"/>
    </location>
</feature>